<dbReference type="Pfam" id="PF00126">
    <property type="entry name" value="HTH_1"/>
    <property type="match status" value="1"/>
</dbReference>
<dbReference type="PANTHER" id="PTHR30537">
    <property type="entry name" value="HTH-TYPE TRANSCRIPTIONAL REGULATOR"/>
    <property type="match status" value="1"/>
</dbReference>
<evidence type="ECO:0000256" key="1">
    <source>
        <dbReference type="ARBA" id="ARBA00009437"/>
    </source>
</evidence>
<dbReference type="EMBL" id="JAGETV010000028">
    <property type="protein sequence ID" value="MBO1928157.1"/>
    <property type="molecule type" value="Genomic_DNA"/>
</dbReference>
<protein>
    <submittedName>
        <fullName evidence="6">LysR family transcriptional regulator</fullName>
    </submittedName>
</protein>
<reference evidence="6 7" key="1">
    <citation type="submission" date="2021-03" db="EMBL/GenBank/DDBJ databases">
        <title>Thiomicrorhabdus sp.nov.,novel sulfur-oxidizing bacteria isolated from coastal sediment.</title>
        <authorList>
            <person name="Liu X."/>
        </authorList>
    </citation>
    <scope>NUCLEOTIDE SEQUENCE [LARGE SCALE GENOMIC DNA]</scope>
    <source>
        <strain evidence="6 7">6S2-11</strain>
    </source>
</reference>
<keyword evidence="7" id="KW-1185">Reference proteome</keyword>
<sequence length="296" mass="33261">MQQDVLEGMSVFVHVVESGSFSSAAQVLNVSPSFISKQISKLEDRLGARLLNRSTRSLSLTEVGQIYFAKARDIVNSARDIEGNIHSLQSNPLGQLKVSVPLSFGHLFLQPIISDYMQRYPQVDLQIDFSSRLVDLAGEGFDVAIRLGESKDSSLISRKLTDFTMHTCATVEFWQQYPPVHHPNDLRQIPAIKYHYQQAPLMFEYVANGKPLYVDIAAKAQCNHLPLQLQLVLDGLGFGRLPTFIAEPFLQSGDLQPVLEGFELPTQGVYIVYPHRHHLSAKVREFVDLVVRSFKP</sequence>
<proteinExistence type="inferred from homology"/>
<feature type="domain" description="HTH lysR-type" evidence="5">
    <location>
        <begin position="4"/>
        <end position="61"/>
    </location>
</feature>
<keyword evidence="4" id="KW-0804">Transcription</keyword>
<dbReference type="PROSITE" id="PS50931">
    <property type="entry name" value="HTH_LYSR"/>
    <property type="match status" value="1"/>
</dbReference>
<evidence type="ECO:0000313" key="7">
    <source>
        <dbReference type="Proteomes" id="UP000664835"/>
    </source>
</evidence>
<accession>A0ABS3Q766</accession>
<gene>
    <name evidence="6" type="ORF">J3998_11280</name>
</gene>
<name>A0ABS3Q766_9GAMM</name>
<dbReference type="InterPro" id="IPR005119">
    <property type="entry name" value="LysR_subst-bd"/>
</dbReference>
<keyword evidence="2" id="KW-0805">Transcription regulation</keyword>
<dbReference type="InterPro" id="IPR036388">
    <property type="entry name" value="WH-like_DNA-bd_sf"/>
</dbReference>
<dbReference type="Pfam" id="PF03466">
    <property type="entry name" value="LysR_substrate"/>
    <property type="match status" value="1"/>
</dbReference>
<dbReference type="InterPro" id="IPR058163">
    <property type="entry name" value="LysR-type_TF_proteobact-type"/>
</dbReference>
<dbReference type="SUPFAM" id="SSF53850">
    <property type="entry name" value="Periplasmic binding protein-like II"/>
    <property type="match status" value="1"/>
</dbReference>
<dbReference type="CDD" id="cd08422">
    <property type="entry name" value="PBP2_CrgA_like"/>
    <property type="match status" value="1"/>
</dbReference>
<comment type="similarity">
    <text evidence="1">Belongs to the LysR transcriptional regulatory family.</text>
</comment>
<dbReference type="PRINTS" id="PR00039">
    <property type="entry name" value="HTHLYSR"/>
</dbReference>
<evidence type="ECO:0000256" key="3">
    <source>
        <dbReference type="ARBA" id="ARBA00023125"/>
    </source>
</evidence>
<evidence type="ECO:0000313" key="6">
    <source>
        <dbReference type="EMBL" id="MBO1928157.1"/>
    </source>
</evidence>
<evidence type="ECO:0000256" key="4">
    <source>
        <dbReference type="ARBA" id="ARBA00023163"/>
    </source>
</evidence>
<dbReference type="PANTHER" id="PTHR30537:SF5">
    <property type="entry name" value="HTH-TYPE TRANSCRIPTIONAL ACTIVATOR TTDR-RELATED"/>
    <property type="match status" value="1"/>
</dbReference>
<dbReference type="Proteomes" id="UP000664835">
    <property type="component" value="Unassembled WGS sequence"/>
</dbReference>
<keyword evidence="3" id="KW-0238">DNA-binding</keyword>
<evidence type="ECO:0000256" key="2">
    <source>
        <dbReference type="ARBA" id="ARBA00023015"/>
    </source>
</evidence>
<dbReference type="InterPro" id="IPR036390">
    <property type="entry name" value="WH_DNA-bd_sf"/>
</dbReference>
<dbReference type="Gene3D" id="1.10.10.10">
    <property type="entry name" value="Winged helix-like DNA-binding domain superfamily/Winged helix DNA-binding domain"/>
    <property type="match status" value="1"/>
</dbReference>
<organism evidence="6 7">
    <name type="scientific">Thiomicrorhabdus marina</name>
    <dbReference type="NCBI Taxonomy" id="2818442"/>
    <lineage>
        <taxon>Bacteria</taxon>
        <taxon>Pseudomonadati</taxon>
        <taxon>Pseudomonadota</taxon>
        <taxon>Gammaproteobacteria</taxon>
        <taxon>Thiotrichales</taxon>
        <taxon>Piscirickettsiaceae</taxon>
        <taxon>Thiomicrorhabdus</taxon>
    </lineage>
</organism>
<dbReference type="RefSeq" id="WP_208150772.1">
    <property type="nucleotide sequence ID" value="NZ_JAGETV010000028.1"/>
</dbReference>
<dbReference type="SUPFAM" id="SSF46785">
    <property type="entry name" value="Winged helix' DNA-binding domain"/>
    <property type="match status" value="1"/>
</dbReference>
<dbReference type="InterPro" id="IPR000847">
    <property type="entry name" value="LysR_HTH_N"/>
</dbReference>
<dbReference type="Gene3D" id="3.40.190.290">
    <property type="match status" value="1"/>
</dbReference>
<evidence type="ECO:0000259" key="5">
    <source>
        <dbReference type="PROSITE" id="PS50931"/>
    </source>
</evidence>
<comment type="caution">
    <text evidence="6">The sequence shown here is derived from an EMBL/GenBank/DDBJ whole genome shotgun (WGS) entry which is preliminary data.</text>
</comment>